<dbReference type="InterPro" id="IPR007110">
    <property type="entry name" value="Ig-like_dom"/>
</dbReference>
<feature type="transmembrane region" description="Helical" evidence="3">
    <location>
        <begin position="360"/>
        <end position="378"/>
    </location>
</feature>
<feature type="transmembrane region" description="Helical" evidence="3">
    <location>
        <begin position="390"/>
        <end position="409"/>
    </location>
</feature>
<evidence type="ECO:0000259" key="4">
    <source>
        <dbReference type="PROSITE" id="PS50835"/>
    </source>
</evidence>
<feature type="domain" description="Ig-like" evidence="4">
    <location>
        <begin position="225"/>
        <end position="294"/>
    </location>
</feature>
<dbReference type="Ensembl" id="ENSPNYT00000019736.1">
    <property type="protein sequence ID" value="ENSPNYP00000019255.1"/>
    <property type="gene ID" value="ENSPNYG00000013880.1"/>
</dbReference>
<dbReference type="PROSITE" id="PS50835">
    <property type="entry name" value="IG_LIKE"/>
    <property type="match status" value="1"/>
</dbReference>
<protein>
    <submittedName>
        <fullName evidence="5">Major histocompatibility complex class I-related gene protein-like</fullName>
    </submittedName>
</protein>
<dbReference type="PRINTS" id="PR01638">
    <property type="entry name" value="MHCCLASSI"/>
</dbReference>
<dbReference type="SUPFAM" id="SSF48726">
    <property type="entry name" value="Immunoglobulin"/>
    <property type="match status" value="1"/>
</dbReference>
<dbReference type="GO" id="GO:0006955">
    <property type="term" value="P:immune response"/>
    <property type="evidence" value="ECO:0007669"/>
    <property type="project" value="TreeGrafter"/>
</dbReference>
<dbReference type="GO" id="GO:0009897">
    <property type="term" value="C:external side of plasma membrane"/>
    <property type="evidence" value="ECO:0007669"/>
    <property type="project" value="TreeGrafter"/>
</dbReference>
<accession>A0A3B4G8M9</accession>
<dbReference type="InterPro" id="IPR011161">
    <property type="entry name" value="MHC_I-like_Ag-recog"/>
</dbReference>
<dbReference type="Pfam" id="PF00129">
    <property type="entry name" value="MHC_I"/>
    <property type="match status" value="1"/>
</dbReference>
<organism evidence="5">
    <name type="scientific">Pundamilia nyererei</name>
    <dbReference type="NCBI Taxonomy" id="303518"/>
    <lineage>
        <taxon>Eukaryota</taxon>
        <taxon>Metazoa</taxon>
        <taxon>Chordata</taxon>
        <taxon>Craniata</taxon>
        <taxon>Vertebrata</taxon>
        <taxon>Euteleostomi</taxon>
        <taxon>Actinopterygii</taxon>
        <taxon>Neopterygii</taxon>
        <taxon>Teleostei</taxon>
        <taxon>Neoteleostei</taxon>
        <taxon>Acanthomorphata</taxon>
        <taxon>Ovalentaria</taxon>
        <taxon>Cichlomorphae</taxon>
        <taxon>Cichliformes</taxon>
        <taxon>Cichlidae</taxon>
        <taxon>African cichlids</taxon>
        <taxon>Pseudocrenilabrinae</taxon>
        <taxon>Haplochromini</taxon>
        <taxon>Pundamilia</taxon>
    </lineage>
</organism>
<dbReference type="InterPro" id="IPR036179">
    <property type="entry name" value="Ig-like_dom_sf"/>
</dbReference>
<feature type="transmembrane region" description="Helical" evidence="3">
    <location>
        <begin position="318"/>
        <end position="339"/>
    </location>
</feature>
<dbReference type="SMART" id="SM00407">
    <property type="entry name" value="IGc1"/>
    <property type="match status" value="1"/>
</dbReference>
<dbReference type="GeneTree" id="ENSGT01120000271828"/>
<proteinExistence type="inferred from homology"/>
<dbReference type="PANTHER" id="PTHR16675">
    <property type="entry name" value="MHC CLASS I-RELATED"/>
    <property type="match status" value="1"/>
</dbReference>
<dbReference type="InterPro" id="IPR037055">
    <property type="entry name" value="MHC_I-like_Ag-recog_sf"/>
</dbReference>
<keyword evidence="3" id="KW-1133">Transmembrane helix</keyword>
<evidence type="ECO:0000313" key="5">
    <source>
        <dbReference type="Ensembl" id="ENSPNYP00000019255.1"/>
    </source>
</evidence>
<name>A0A3B4G8M9_9CICH</name>
<sequence length="416" mass="47330">MTHPRSNHRANRELANPVPRTHLLLTISTAGRSNVTSLGVVKGATFDTGSSGNPNISEFVGFPVIDGIQMAYYCDSSNKILEARQDWAKKILDTNPQMLESLTDYCFVDRPNLFRLWISSLKQQLNQSRAVHILQMIEGCEWDENTGEVTGLLQYGYDGEDFLKLDLKTLTWIALKPEADIIKQSWDADTTRMKDREKILTKICPEWLKMYVESGNSSLQRTVLPSVSLLQKTPSSPVSCHATGFYPNRPLMFWRKDGEELHEEIIPNNDGTFQTIVELNVSSVTPEDWNRYDCVFELSGVRNIITKLDRTRIRSNRIIAIVVALLIFIIIAAVGFAVYKKKKGESFKGAKFISAVSSCSARLSYIIFCSIVHVRLYLFNCKELKTEKSGYETMILIILYFFLWTLQLLRTALKSL</sequence>
<evidence type="ECO:0000256" key="2">
    <source>
        <dbReference type="RuleBase" id="RU004439"/>
    </source>
</evidence>
<reference evidence="5" key="1">
    <citation type="submission" date="2023-09" db="UniProtKB">
        <authorList>
            <consortium name="Ensembl"/>
        </authorList>
    </citation>
    <scope>IDENTIFICATION</scope>
</reference>
<evidence type="ECO:0000256" key="3">
    <source>
        <dbReference type="SAM" id="Phobius"/>
    </source>
</evidence>
<dbReference type="InterPro" id="IPR050208">
    <property type="entry name" value="MHC_class-I_related"/>
</dbReference>
<dbReference type="InterPro" id="IPR001039">
    <property type="entry name" value="MHC_I_a_a1/a2"/>
</dbReference>
<dbReference type="AlphaFoldDB" id="A0A3B4G8M9"/>
<dbReference type="Gene3D" id="3.30.500.10">
    <property type="entry name" value="MHC class I-like antigen recognition-like"/>
    <property type="match status" value="1"/>
</dbReference>
<keyword evidence="3" id="KW-0472">Membrane</keyword>
<dbReference type="InterPro" id="IPR011162">
    <property type="entry name" value="MHC_I/II-like_Ag-recog"/>
</dbReference>
<dbReference type="InterPro" id="IPR013783">
    <property type="entry name" value="Ig-like_fold"/>
</dbReference>
<dbReference type="SUPFAM" id="SSF54452">
    <property type="entry name" value="MHC antigen-recognition domain"/>
    <property type="match status" value="1"/>
</dbReference>
<dbReference type="STRING" id="303518.ENSPNYP00000019255"/>
<dbReference type="GO" id="GO:0005615">
    <property type="term" value="C:extracellular space"/>
    <property type="evidence" value="ECO:0007669"/>
    <property type="project" value="TreeGrafter"/>
</dbReference>
<comment type="similarity">
    <text evidence="2">Belongs to the MHC class I family.</text>
</comment>
<dbReference type="PANTHER" id="PTHR16675:SF237">
    <property type="entry name" value="MHC CLASS I ANTIGEN TRANSCRIPT VARIANT 1-RELATED"/>
    <property type="match status" value="1"/>
</dbReference>
<evidence type="ECO:0000256" key="1">
    <source>
        <dbReference type="ARBA" id="ARBA00023180"/>
    </source>
</evidence>
<keyword evidence="1" id="KW-0325">Glycoprotein</keyword>
<dbReference type="InterPro" id="IPR003597">
    <property type="entry name" value="Ig_C1-set"/>
</dbReference>
<dbReference type="Gene3D" id="2.60.40.10">
    <property type="entry name" value="Immunoglobulins"/>
    <property type="match status" value="1"/>
</dbReference>
<keyword evidence="3" id="KW-0812">Transmembrane</keyword>
<dbReference type="Pfam" id="PF07654">
    <property type="entry name" value="C1-set"/>
    <property type="match status" value="1"/>
</dbReference>